<evidence type="ECO:0000256" key="1">
    <source>
        <dbReference type="ARBA" id="ARBA00023002"/>
    </source>
</evidence>
<dbReference type="AlphaFoldDB" id="A0A1H4H8U1"/>
<organism evidence="3 4">
    <name type="scientific">Marinobacterium iners DSM 11526</name>
    <dbReference type="NCBI Taxonomy" id="1122198"/>
    <lineage>
        <taxon>Bacteria</taxon>
        <taxon>Pseudomonadati</taxon>
        <taxon>Pseudomonadota</taxon>
        <taxon>Gammaproteobacteria</taxon>
        <taxon>Oceanospirillales</taxon>
        <taxon>Oceanospirillaceae</taxon>
        <taxon>Marinobacterium</taxon>
    </lineage>
</organism>
<accession>A0A1H4H8U1</accession>
<dbReference type="OrthoDB" id="9774591at2"/>
<dbReference type="STRING" id="1122198.SAMN02745729_1333"/>
<evidence type="ECO:0000313" key="4">
    <source>
        <dbReference type="Proteomes" id="UP000242469"/>
    </source>
</evidence>
<gene>
    <name evidence="3" type="ORF">SAMN02745729_1333</name>
</gene>
<dbReference type="Pfam" id="PF01266">
    <property type="entry name" value="DAO"/>
    <property type="match status" value="1"/>
</dbReference>
<reference evidence="4" key="1">
    <citation type="submission" date="2016-10" db="EMBL/GenBank/DDBJ databases">
        <authorList>
            <person name="Varghese N."/>
            <person name="Submissions S."/>
        </authorList>
    </citation>
    <scope>NUCLEOTIDE SEQUENCE [LARGE SCALE GENOMIC DNA]</scope>
    <source>
        <strain evidence="4">DSM 11526</strain>
    </source>
</reference>
<keyword evidence="4" id="KW-1185">Reference proteome</keyword>
<dbReference type="GO" id="GO:0005737">
    <property type="term" value="C:cytoplasm"/>
    <property type="evidence" value="ECO:0007669"/>
    <property type="project" value="TreeGrafter"/>
</dbReference>
<keyword evidence="1" id="KW-0560">Oxidoreductase</keyword>
<evidence type="ECO:0000313" key="3">
    <source>
        <dbReference type="EMBL" id="SEB18214.1"/>
    </source>
</evidence>
<proteinExistence type="predicted"/>
<evidence type="ECO:0000259" key="2">
    <source>
        <dbReference type="Pfam" id="PF01266"/>
    </source>
</evidence>
<dbReference type="GO" id="GO:0016491">
    <property type="term" value="F:oxidoreductase activity"/>
    <property type="evidence" value="ECO:0007669"/>
    <property type="project" value="UniProtKB-KW"/>
</dbReference>
<dbReference type="Proteomes" id="UP000242469">
    <property type="component" value="Unassembled WGS sequence"/>
</dbReference>
<dbReference type="InterPro" id="IPR006076">
    <property type="entry name" value="FAD-dep_OxRdtase"/>
</dbReference>
<dbReference type="SUPFAM" id="SSF54373">
    <property type="entry name" value="FAD-linked reductases, C-terminal domain"/>
    <property type="match status" value="1"/>
</dbReference>
<feature type="domain" description="FAD dependent oxidoreductase" evidence="2">
    <location>
        <begin position="7"/>
        <end position="367"/>
    </location>
</feature>
<sequence>MHHSSTDFLIIGGGILGAATAWALAQRVPAGARIRLVEAGMVSTATTSQAAALLTRVRPDPAMAAMVAQTFAAIDELNSVLDEPLPLRQVGSLHLATDETGRDYLQQTANTARQLGLASDRLSADQIRSLSPWLEPGSDGTALFVAEDGYMDPVQLAQGYLTAARRLGVEVIQNCRVERLLVEQGRAVGVETPKGQTHAETIICCAGPWSAALLAQYGISMAMAPVRSHYWISEANPKLFPVNSPMVILPDINAYARPEVGGLLFGLRDKQAVYGDASNLPEDIHGYLFNCDPDGWDCLEAGYSSLSGVFPALEQVGIAHYISGISSYTPDGKPLLGTTELPGLLVASGCSGGGIALSGGIGRMLAEIALGRDPFTDVKPFRVDRFGQVDSFSEAFRIQCALARSQKISG</sequence>
<protein>
    <submittedName>
        <fullName evidence="3">4-methylaminobutanoate oxidase (Formaldehyde-forming)</fullName>
    </submittedName>
</protein>
<dbReference type="Gene3D" id="3.30.9.10">
    <property type="entry name" value="D-Amino Acid Oxidase, subunit A, domain 2"/>
    <property type="match status" value="1"/>
</dbReference>
<dbReference type="Gene3D" id="3.50.50.60">
    <property type="entry name" value="FAD/NAD(P)-binding domain"/>
    <property type="match status" value="1"/>
</dbReference>
<dbReference type="RefSeq" id="WP_091828213.1">
    <property type="nucleotide sequence ID" value="NZ_FNRJ01000033.1"/>
</dbReference>
<dbReference type="PANTHER" id="PTHR13847:SF287">
    <property type="entry name" value="FAD-DEPENDENT OXIDOREDUCTASE DOMAIN-CONTAINING PROTEIN 1"/>
    <property type="match status" value="1"/>
</dbReference>
<dbReference type="PANTHER" id="PTHR13847">
    <property type="entry name" value="SARCOSINE DEHYDROGENASE-RELATED"/>
    <property type="match status" value="1"/>
</dbReference>
<dbReference type="InterPro" id="IPR036188">
    <property type="entry name" value="FAD/NAD-bd_sf"/>
</dbReference>
<dbReference type="SUPFAM" id="SSF51905">
    <property type="entry name" value="FAD/NAD(P)-binding domain"/>
    <property type="match status" value="1"/>
</dbReference>
<name>A0A1H4H8U1_9GAMM</name>
<dbReference type="EMBL" id="FNRJ01000033">
    <property type="protein sequence ID" value="SEB18214.1"/>
    <property type="molecule type" value="Genomic_DNA"/>
</dbReference>